<dbReference type="FunFam" id="3.40.50.300:FF:000032">
    <property type="entry name" value="Export ABC transporter ATP-binding protein"/>
    <property type="match status" value="1"/>
</dbReference>
<evidence type="ECO:0000256" key="3">
    <source>
        <dbReference type="ARBA" id="ARBA00022741"/>
    </source>
</evidence>
<proteinExistence type="inferred from homology"/>
<keyword evidence="2" id="KW-0813">Transport</keyword>
<dbReference type="SUPFAM" id="SSF52540">
    <property type="entry name" value="P-loop containing nucleoside triphosphate hydrolases"/>
    <property type="match status" value="1"/>
</dbReference>
<name>A0A6N7USR2_9FIRM</name>
<evidence type="ECO:0000256" key="1">
    <source>
        <dbReference type="ARBA" id="ARBA00005417"/>
    </source>
</evidence>
<dbReference type="InterPro" id="IPR027417">
    <property type="entry name" value="P-loop_NTPase"/>
</dbReference>
<keyword evidence="3" id="KW-0547">Nucleotide-binding</keyword>
<dbReference type="Pfam" id="PF00005">
    <property type="entry name" value="ABC_tran"/>
    <property type="match status" value="1"/>
</dbReference>
<accession>A0A6N7USR2</accession>
<dbReference type="InterPro" id="IPR017911">
    <property type="entry name" value="MacB-like_ATP-bd"/>
</dbReference>
<dbReference type="PANTHER" id="PTHR42798">
    <property type="entry name" value="LIPOPROTEIN-RELEASING SYSTEM ATP-BINDING PROTEIN LOLD"/>
    <property type="match status" value="1"/>
</dbReference>
<feature type="domain" description="ABC transporter" evidence="5">
    <location>
        <begin position="4"/>
        <end position="244"/>
    </location>
</feature>
<comment type="similarity">
    <text evidence="1">Belongs to the ABC transporter superfamily.</text>
</comment>
<dbReference type="RefSeq" id="WP_154477540.1">
    <property type="nucleotide sequence ID" value="NZ_JAQYBV010000027.1"/>
</dbReference>
<keyword evidence="4 6" id="KW-0067">ATP-binding</keyword>
<evidence type="ECO:0000256" key="4">
    <source>
        <dbReference type="ARBA" id="ARBA00022840"/>
    </source>
</evidence>
<evidence type="ECO:0000313" key="7">
    <source>
        <dbReference type="Proteomes" id="UP000434409"/>
    </source>
</evidence>
<evidence type="ECO:0000256" key="2">
    <source>
        <dbReference type="ARBA" id="ARBA00022448"/>
    </source>
</evidence>
<dbReference type="AlphaFoldDB" id="A0A6N7USR2"/>
<dbReference type="GO" id="GO:0016887">
    <property type="term" value="F:ATP hydrolysis activity"/>
    <property type="evidence" value="ECO:0007669"/>
    <property type="project" value="InterPro"/>
</dbReference>
<organism evidence="6 7">
    <name type="scientific">Suipraeoptans intestinalis</name>
    <dbReference type="NCBI Taxonomy" id="2606628"/>
    <lineage>
        <taxon>Bacteria</taxon>
        <taxon>Bacillati</taxon>
        <taxon>Bacillota</taxon>
        <taxon>Clostridia</taxon>
        <taxon>Lachnospirales</taxon>
        <taxon>Lachnospiraceae</taxon>
        <taxon>Suipraeoptans</taxon>
    </lineage>
</organism>
<dbReference type="EMBL" id="VULY01000018">
    <property type="protein sequence ID" value="MSR94121.1"/>
    <property type="molecule type" value="Genomic_DNA"/>
</dbReference>
<evidence type="ECO:0000259" key="5">
    <source>
        <dbReference type="PROSITE" id="PS50893"/>
    </source>
</evidence>
<dbReference type="Gene3D" id="3.40.50.300">
    <property type="entry name" value="P-loop containing nucleotide triphosphate hydrolases"/>
    <property type="match status" value="1"/>
</dbReference>
<dbReference type="Proteomes" id="UP000434409">
    <property type="component" value="Unassembled WGS sequence"/>
</dbReference>
<dbReference type="GO" id="GO:0098796">
    <property type="term" value="C:membrane protein complex"/>
    <property type="evidence" value="ECO:0007669"/>
    <property type="project" value="UniProtKB-ARBA"/>
</dbReference>
<keyword evidence="7" id="KW-1185">Reference proteome</keyword>
<protein>
    <submittedName>
        <fullName evidence="6">ABC transporter ATP-binding protein</fullName>
    </submittedName>
</protein>
<dbReference type="CDD" id="cd03255">
    <property type="entry name" value="ABC_MJ0796_LolCDE_FtsE"/>
    <property type="match status" value="1"/>
</dbReference>
<dbReference type="PROSITE" id="PS00211">
    <property type="entry name" value="ABC_TRANSPORTER_1"/>
    <property type="match status" value="1"/>
</dbReference>
<sequence>MSLLQVEHVKKIYQTRKFGRKVEALSDVHFSVEKGEYVAIMGESGSGKTTLLNILATLDMPTAGQVLVSGKNTREIKGKEISTFRRDYLGFVFQEFHLLDTLNVHDNMVLPLVLGRKSPQEIEEAYGRVERMMGLSGMGEKFPYEMSGGQQQRVAIGRAIINRPSLLLADEPTGALDSKSTGMILDVFDKINESGQTVVMVTHSQVAASRAKRVLFIKDGQLYNQIFRGDRTSVEMFQMISDTLTVMAGGREGICRN</sequence>
<dbReference type="GO" id="GO:0022857">
    <property type="term" value="F:transmembrane transporter activity"/>
    <property type="evidence" value="ECO:0007669"/>
    <property type="project" value="UniProtKB-ARBA"/>
</dbReference>
<dbReference type="InterPro" id="IPR003439">
    <property type="entry name" value="ABC_transporter-like_ATP-bd"/>
</dbReference>
<comment type="caution">
    <text evidence="6">The sequence shown here is derived from an EMBL/GenBank/DDBJ whole genome shotgun (WGS) entry which is preliminary data.</text>
</comment>
<dbReference type="PANTHER" id="PTHR42798:SF7">
    <property type="entry name" value="ALPHA-D-RIBOSE 1-METHYLPHOSPHONATE 5-TRIPHOSPHATE SYNTHASE SUBUNIT PHNL"/>
    <property type="match status" value="1"/>
</dbReference>
<dbReference type="PROSITE" id="PS50893">
    <property type="entry name" value="ABC_TRANSPORTER_2"/>
    <property type="match status" value="1"/>
</dbReference>
<dbReference type="SMART" id="SM00382">
    <property type="entry name" value="AAA"/>
    <property type="match status" value="1"/>
</dbReference>
<gene>
    <name evidence="6" type="ORF">FYJ34_07585</name>
</gene>
<evidence type="ECO:0000313" key="6">
    <source>
        <dbReference type="EMBL" id="MSR94121.1"/>
    </source>
</evidence>
<dbReference type="GO" id="GO:0005524">
    <property type="term" value="F:ATP binding"/>
    <property type="evidence" value="ECO:0007669"/>
    <property type="project" value="UniProtKB-KW"/>
</dbReference>
<dbReference type="InterPro" id="IPR003593">
    <property type="entry name" value="AAA+_ATPase"/>
</dbReference>
<dbReference type="InterPro" id="IPR017871">
    <property type="entry name" value="ABC_transporter-like_CS"/>
</dbReference>
<reference evidence="6 7" key="1">
    <citation type="submission" date="2019-08" db="EMBL/GenBank/DDBJ databases">
        <title>In-depth cultivation of the pig gut microbiome towards novel bacterial diversity and tailored functional studies.</title>
        <authorList>
            <person name="Wylensek D."/>
            <person name="Hitch T.C.A."/>
            <person name="Clavel T."/>
        </authorList>
    </citation>
    <scope>NUCLEOTIDE SEQUENCE [LARGE SCALE GENOMIC DNA]</scope>
    <source>
        <strain evidence="6 7">68-1-5</strain>
    </source>
</reference>